<proteinExistence type="predicted"/>
<name>A0ABW8UKT8_9LACT</name>
<feature type="transmembrane region" description="Helical" evidence="1">
    <location>
        <begin position="12"/>
        <end position="33"/>
    </location>
</feature>
<gene>
    <name evidence="2" type="ORF">ACEN37_09600</name>
</gene>
<evidence type="ECO:0000313" key="3">
    <source>
        <dbReference type="Proteomes" id="UP001625374"/>
    </source>
</evidence>
<dbReference type="RefSeq" id="WP_407143673.1">
    <property type="nucleotide sequence ID" value="NZ_JBGQQI010000031.1"/>
</dbReference>
<organism evidence="2 3">
    <name type="scientific">Marinilactibacillus psychrotolerans</name>
    <dbReference type="NCBI Taxonomy" id="191770"/>
    <lineage>
        <taxon>Bacteria</taxon>
        <taxon>Bacillati</taxon>
        <taxon>Bacillota</taxon>
        <taxon>Bacilli</taxon>
        <taxon>Lactobacillales</taxon>
        <taxon>Carnobacteriaceae</taxon>
        <taxon>Marinilactibacillus</taxon>
    </lineage>
</organism>
<dbReference type="Proteomes" id="UP001625374">
    <property type="component" value="Unassembled WGS sequence"/>
</dbReference>
<protein>
    <submittedName>
        <fullName evidence="2">Uncharacterized protein</fullName>
    </submittedName>
</protein>
<keyword evidence="3" id="KW-1185">Reference proteome</keyword>
<accession>A0ABW8UKT8</accession>
<dbReference type="EMBL" id="JBGQQK010000030">
    <property type="protein sequence ID" value="MFL2103511.1"/>
    <property type="molecule type" value="Genomic_DNA"/>
</dbReference>
<sequence length="83" mass="9307">MSLGKPAFSDCKLSVITLGHLLISIVFDMILYIKKVLERNSLLANLLQGRNSQIRVTTLIYNGIASHCLHQYDTLNVFDTVTL</sequence>
<keyword evidence="1" id="KW-1133">Transmembrane helix</keyword>
<evidence type="ECO:0000313" key="2">
    <source>
        <dbReference type="EMBL" id="MFL2103511.1"/>
    </source>
</evidence>
<keyword evidence="1" id="KW-0472">Membrane</keyword>
<comment type="caution">
    <text evidence="2">The sequence shown here is derived from an EMBL/GenBank/DDBJ whole genome shotgun (WGS) entry which is preliminary data.</text>
</comment>
<reference evidence="2 3" key="1">
    <citation type="submission" date="2024-08" db="EMBL/GenBank/DDBJ databases">
        <authorList>
            <person name="Arias E."/>
        </authorList>
    </citation>
    <scope>NUCLEOTIDE SEQUENCE [LARGE SCALE GENOMIC DNA]</scope>
    <source>
        <strain evidence="2 3">FAM 24106</strain>
    </source>
</reference>
<keyword evidence="1" id="KW-0812">Transmembrane</keyword>
<evidence type="ECO:0000256" key="1">
    <source>
        <dbReference type="SAM" id="Phobius"/>
    </source>
</evidence>